<gene>
    <name evidence="4" type="ORF">GCM10009759_60430</name>
</gene>
<reference evidence="5" key="1">
    <citation type="journal article" date="2019" name="Int. J. Syst. Evol. Microbiol.">
        <title>The Global Catalogue of Microorganisms (GCM) 10K type strain sequencing project: providing services to taxonomists for standard genome sequencing and annotation.</title>
        <authorList>
            <consortium name="The Broad Institute Genomics Platform"/>
            <consortium name="The Broad Institute Genome Sequencing Center for Infectious Disease"/>
            <person name="Wu L."/>
            <person name="Ma J."/>
        </authorList>
    </citation>
    <scope>NUCLEOTIDE SEQUENCE [LARGE SCALE GENOMIC DNA]</scope>
    <source>
        <strain evidence="5">JCM 14559</strain>
    </source>
</reference>
<evidence type="ECO:0000256" key="2">
    <source>
        <dbReference type="SAM" id="MobiDB-lite"/>
    </source>
</evidence>
<organism evidence="4 5">
    <name type="scientific">Kitasatospora saccharophila</name>
    <dbReference type="NCBI Taxonomy" id="407973"/>
    <lineage>
        <taxon>Bacteria</taxon>
        <taxon>Bacillati</taxon>
        <taxon>Actinomycetota</taxon>
        <taxon>Actinomycetes</taxon>
        <taxon>Kitasatosporales</taxon>
        <taxon>Streptomycetaceae</taxon>
        <taxon>Kitasatospora</taxon>
    </lineage>
</organism>
<feature type="region of interest" description="Disordered" evidence="2">
    <location>
        <begin position="237"/>
        <end position="277"/>
    </location>
</feature>
<keyword evidence="5" id="KW-1185">Reference proteome</keyword>
<name>A0ABP5JEK2_9ACTN</name>
<proteinExistence type="predicted"/>
<evidence type="ECO:0000313" key="5">
    <source>
        <dbReference type="Proteomes" id="UP001500897"/>
    </source>
</evidence>
<comment type="caution">
    <text evidence="4">The sequence shown here is derived from an EMBL/GenBank/DDBJ whole genome shotgun (WGS) entry which is preliminary data.</text>
</comment>
<dbReference type="RefSeq" id="WP_344556696.1">
    <property type="nucleotide sequence ID" value="NZ_BAAANS010000051.1"/>
</dbReference>
<dbReference type="Proteomes" id="UP001500897">
    <property type="component" value="Unassembled WGS sequence"/>
</dbReference>
<protein>
    <recommendedName>
        <fullName evidence="3">SWIM-type domain-containing protein</fullName>
    </recommendedName>
</protein>
<feature type="compositionally biased region" description="Low complexity" evidence="2">
    <location>
        <begin position="100"/>
        <end position="118"/>
    </location>
</feature>
<feature type="compositionally biased region" description="Low complexity" evidence="2">
    <location>
        <begin position="252"/>
        <end position="277"/>
    </location>
</feature>
<feature type="region of interest" description="Disordered" evidence="2">
    <location>
        <begin position="100"/>
        <end position="146"/>
    </location>
</feature>
<keyword evidence="1" id="KW-0862">Zinc</keyword>
<evidence type="ECO:0000256" key="1">
    <source>
        <dbReference type="PROSITE-ProRule" id="PRU00325"/>
    </source>
</evidence>
<accession>A0ABP5JEK2</accession>
<sequence length="707" mass="72555">MSATRSDLLALDADTLAALANRGLVKRATRELESGAGASVALGADGEVSASFPDGSRSALPAGVPLEAGTCSCPAPGVCRHLVGLVLAYQAAARSQAQTQAPASASAQTQTQTQTQTADRAGSAPPPPPPLLDGTAAGIPGAEQLPWSPAEFDDAALLAAFGRPALTAARRAWQRGVRAAVQRMDAEHPAPSVELPSCTVRFPVPHSLNFALSGATSARHGEMVTLAAWAFRAAEQDGTPSGATRTMGGEPTGTTRTGAAKGTAEPTAEPTAGRAAAADPMAAVTTLVEELLRTGTARSGPVLLAQLARVEAGLTSASAHWPAAAAAELRDQAQAYADRDTRYDPDRVAGLLAELLARARAADRPLALGTGESAVTQLRRTRLVALGCRVSGRGERERSTEVYLAQPDAGIVLVLRKQWALPEGRGATGAELAARRLLGHSVRALAGANLVSESLSRSAGRTVTVERGRIASTSITPLGDAWASLPAPVLLHDAAARLRALGGRPPRLVRPRVEAENAHVLAVAEVGPLGYDPARQRLEAVLRDGAGTAVLVAAEHDVLCPGRIDALAAALESGTVTHVSGLLRQAAGRPVLDPLAVRTAAGLVHPDLAAEGDPHPFTALPPTGGDPLTEALTAARTALAELARTGLDTALPHHLAPASAHLRRTGLRTGAALLDTLAADPLPARWADAAIHLLTALDLHQEERPGP</sequence>
<evidence type="ECO:0000259" key="3">
    <source>
        <dbReference type="PROSITE" id="PS50966"/>
    </source>
</evidence>
<dbReference type="PROSITE" id="PS50966">
    <property type="entry name" value="ZF_SWIM"/>
    <property type="match status" value="1"/>
</dbReference>
<dbReference type="EMBL" id="BAAANS010000051">
    <property type="protein sequence ID" value="GAA2115444.1"/>
    <property type="molecule type" value="Genomic_DNA"/>
</dbReference>
<dbReference type="InterPro" id="IPR007527">
    <property type="entry name" value="Znf_SWIM"/>
</dbReference>
<keyword evidence="1" id="KW-0479">Metal-binding</keyword>
<keyword evidence="1" id="KW-0863">Zinc-finger</keyword>
<feature type="domain" description="SWIM-type" evidence="3">
    <location>
        <begin position="62"/>
        <end position="90"/>
    </location>
</feature>
<evidence type="ECO:0000313" key="4">
    <source>
        <dbReference type="EMBL" id="GAA2115444.1"/>
    </source>
</evidence>